<dbReference type="PANTHER" id="PTHR39430">
    <property type="entry name" value="MEMBRANE-ASSOCIATED PROTEASE-RELATED"/>
    <property type="match status" value="1"/>
</dbReference>
<accession>A0AAU7DGR8</accession>
<dbReference type="Pfam" id="PF02517">
    <property type="entry name" value="Rce1-like"/>
    <property type="match status" value="1"/>
</dbReference>
<evidence type="ECO:0000256" key="1">
    <source>
        <dbReference type="SAM" id="Phobius"/>
    </source>
</evidence>
<feature type="transmembrane region" description="Helical" evidence="1">
    <location>
        <begin position="250"/>
        <end position="271"/>
    </location>
</feature>
<dbReference type="GO" id="GO:0004175">
    <property type="term" value="F:endopeptidase activity"/>
    <property type="evidence" value="ECO:0007669"/>
    <property type="project" value="UniProtKB-ARBA"/>
</dbReference>
<dbReference type="AlphaFoldDB" id="A0AAU7DGR8"/>
<organism evidence="3">
    <name type="scientific">Telmatobacter sp. DSM 110680</name>
    <dbReference type="NCBI Taxonomy" id="3036704"/>
    <lineage>
        <taxon>Bacteria</taxon>
        <taxon>Pseudomonadati</taxon>
        <taxon>Acidobacteriota</taxon>
        <taxon>Terriglobia</taxon>
        <taxon>Terriglobales</taxon>
        <taxon>Acidobacteriaceae</taxon>
        <taxon>Telmatobacter</taxon>
    </lineage>
</organism>
<dbReference type="GO" id="GO:0080120">
    <property type="term" value="P:CAAX-box protein maturation"/>
    <property type="evidence" value="ECO:0007669"/>
    <property type="project" value="UniProtKB-ARBA"/>
</dbReference>
<feature type="transmembrane region" description="Helical" evidence="1">
    <location>
        <begin position="12"/>
        <end position="29"/>
    </location>
</feature>
<name>A0AAU7DGR8_9BACT</name>
<feature type="transmembrane region" description="Helical" evidence="1">
    <location>
        <begin position="88"/>
        <end position="116"/>
    </location>
</feature>
<dbReference type="RefSeq" id="WP_348261566.1">
    <property type="nucleotide sequence ID" value="NZ_CP121196.1"/>
</dbReference>
<feature type="domain" description="CAAX prenyl protease 2/Lysostaphin resistance protein A-like" evidence="2">
    <location>
        <begin position="126"/>
        <end position="215"/>
    </location>
</feature>
<reference evidence="3" key="1">
    <citation type="submission" date="2023-03" db="EMBL/GenBank/DDBJ databases">
        <title>Edaphobacter sp.</title>
        <authorList>
            <person name="Huber K.J."/>
            <person name="Papendorf J."/>
            <person name="Pilke C."/>
            <person name="Bunk B."/>
            <person name="Sproeer C."/>
            <person name="Pester M."/>
        </authorList>
    </citation>
    <scope>NUCLEOTIDE SEQUENCE</scope>
    <source>
        <strain evidence="3">DSM 110680</strain>
    </source>
</reference>
<feature type="transmembrane region" description="Helical" evidence="1">
    <location>
        <begin position="152"/>
        <end position="175"/>
    </location>
</feature>
<dbReference type="PANTHER" id="PTHR39430:SF1">
    <property type="entry name" value="PROTEASE"/>
    <property type="match status" value="1"/>
</dbReference>
<feature type="transmembrane region" description="Helical" evidence="1">
    <location>
        <begin position="181"/>
        <end position="200"/>
    </location>
</feature>
<feature type="transmembrane region" description="Helical" evidence="1">
    <location>
        <begin position="49"/>
        <end position="67"/>
    </location>
</feature>
<proteinExistence type="predicted"/>
<keyword evidence="1" id="KW-0472">Membrane</keyword>
<protein>
    <submittedName>
        <fullName evidence="3">Type II CAAX endopeptidase family protein</fullName>
    </submittedName>
</protein>
<keyword evidence="1" id="KW-1133">Transmembrane helix</keyword>
<keyword evidence="1" id="KW-0812">Transmembrane</keyword>
<evidence type="ECO:0000313" key="3">
    <source>
        <dbReference type="EMBL" id="XBH16337.1"/>
    </source>
</evidence>
<dbReference type="EMBL" id="CP121196">
    <property type="protein sequence ID" value="XBH16337.1"/>
    <property type="molecule type" value="Genomic_DNA"/>
</dbReference>
<gene>
    <name evidence="3" type="ORF">P8935_17400</name>
</gene>
<dbReference type="InterPro" id="IPR003675">
    <property type="entry name" value="Rce1/LyrA-like_dom"/>
</dbReference>
<sequence>MTPSVRGGKFRAYLEFIAAIIYFFVVRSFSRSAAIRIQHDAWAPLLEQILFVFLLVLGYAAFGSIFDRQSRSIAAQGLPLRSGWSHEAATGMAVGWGAVIVCVIPMLLFGGIAVVITTQTSSWPWLLADAAYFALLALGEEVAFRGYGFQRFAAVVGSSGAALGFALFYAIVHALQPGTSNASIAISVVFSFLLTTAYLRTRALWLSWGFNFAWKASQALIFGLTVRGISSHSPIIEGNPMGPFWLTGGGYGIDASWFACLVLLAAFPVIYRVTRDLDFRYNAPVFVPGGIPVDLDAAARAQHESATRPAEPAPPSLVQILPVYTPPVSEKPASDSTSEPNGPR</sequence>
<evidence type="ECO:0000259" key="2">
    <source>
        <dbReference type="Pfam" id="PF02517"/>
    </source>
</evidence>